<dbReference type="EMBL" id="JABEZY010000005">
    <property type="protein sequence ID" value="MBA0738880.1"/>
    <property type="molecule type" value="Genomic_DNA"/>
</dbReference>
<keyword evidence="3" id="KW-1185">Reference proteome</keyword>
<dbReference type="InterPro" id="IPR036388">
    <property type="entry name" value="WH-like_DNA-bd_sf"/>
</dbReference>
<dbReference type="OrthoDB" id="1606438at2759"/>
<dbReference type="Pfam" id="PF08100">
    <property type="entry name" value="Dimerisation"/>
    <property type="match status" value="1"/>
</dbReference>
<evidence type="ECO:0000313" key="2">
    <source>
        <dbReference type="EMBL" id="MBA0738880.1"/>
    </source>
</evidence>
<dbReference type="InterPro" id="IPR036390">
    <property type="entry name" value="WH_DNA-bd_sf"/>
</dbReference>
<evidence type="ECO:0000313" key="3">
    <source>
        <dbReference type="Proteomes" id="UP000593579"/>
    </source>
</evidence>
<protein>
    <recommendedName>
        <fullName evidence="1">O-methyltransferase dimerisation domain-containing protein</fullName>
    </recommendedName>
</protein>
<reference evidence="2 3" key="1">
    <citation type="journal article" date="2019" name="Genome Biol. Evol.">
        <title>Insights into the evolution of the New World diploid cottons (Gossypium, subgenus Houzingenia) based on genome sequencing.</title>
        <authorList>
            <person name="Grover C.E."/>
            <person name="Arick M.A. 2nd"/>
            <person name="Thrash A."/>
            <person name="Conover J.L."/>
            <person name="Sanders W.S."/>
            <person name="Peterson D.G."/>
            <person name="Frelichowski J.E."/>
            <person name="Scheffler J.A."/>
            <person name="Scheffler B.E."/>
            <person name="Wendel J.F."/>
        </authorList>
    </citation>
    <scope>NUCLEOTIDE SEQUENCE [LARGE SCALE GENOMIC DNA]</scope>
    <source>
        <strain evidence="2">5</strain>
        <tissue evidence="2">Leaf</tissue>
    </source>
</reference>
<comment type="caution">
    <text evidence="2">The sequence shown here is derived from an EMBL/GenBank/DDBJ whole genome shotgun (WGS) entry which is preliminary data.</text>
</comment>
<dbReference type="PROSITE" id="PS51683">
    <property type="entry name" value="SAM_OMT_II"/>
    <property type="match status" value="1"/>
</dbReference>
<proteinExistence type="predicted"/>
<dbReference type="Gene3D" id="1.10.10.10">
    <property type="entry name" value="Winged helix-like DNA-binding domain superfamily/Winged helix DNA-binding domain"/>
    <property type="match status" value="1"/>
</dbReference>
<gene>
    <name evidence="2" type="ORF">Gogos_012194</name>
</gene>
<dbReference type="Proteomes" id="UP000593579">
    <property type="component" value="Unassembled WGS sequence"/>
</dbReference>
<evidence type="ECO:0000259" key="1">
    <source>
        <dbReference type="Pfam" id="PF08100"/>
    </source>
</evidence>
<organism evidence="2 3">
    <name type="scientific">Gossypium gossypioides</name>
    <name type="common">Mexican cotton</name>
    <name type="synonym">Selera gossypioides</name>
    <dbReference type="NCBI Taxonomy" id="34282"/>
    <lineage>
        <taxon>Eukaryota</taxon>
        <taxon>Viridiplantae</taxon>
        <taxon>Streptophyta</taxon>
        <taxon>Embryophyta</taxon>
        <taxon>Tracheophyta</taxon>
        <taxon>Spermatophyta</taxon>
        <taxon>Magnoliopsida</taxon>
        <taxon>eudicotyledons</taxon>
        <taxon>Gunneridae</taxon>
        <taxon>Pentapetalae</taxon>
        <taxon>rosids</taxon>
        <taxon>malvids</taxon>
        <taxon>Malvales</taxon>
        <taxon>Malvaceae</taxon>
        <taxon>Malvoideae</taxon>
        <taxon>Gossypium</taxon>
    </lineage>
</organism>
<dbReference type="AlphaFoldDB" id="A0A7J9BRR6"/>
<name>A0A7J9BRR6_GOSGO</name>
<accession>A0A7J9BRR6</accession>
<dbReference type="GO" id="GO:0008168">
    <property type="term" value="F:methyltransferase activity"/>
    <property type="evidence" value="ECO:0007669"/>
    <property type="project" value="InterPro"/>
</dbReference>
<feature type="domain" description="O-methyltransferase dimerisation" evidence="1">
    <location>
        <begin position="3"/>
        <end position="82"/>
    </location>
</feature>
<dbReference type="SUPFAM" id="SSF46785">
    <property type="entry name" value="Winged helix' DNA-binding domain"/>
    <property type="match status" value="1"/>
</dbReference>
<sequence>MFSSLKSVVELRIADIKHFHGVVITLSQIASCISDGLTSRDITTLARIMKFLVHRKVFTVHHSSNDGDPLYDLTHSSRWLLHDTKQTLAPMVLMESHPSLMAP</sequence>
<dbReference type="GO" id="GO:0046983">
    <property type="term" value="F:protein dimerization activity"/>
    <property type="evidence" value="ECO:0007669"/>
    <property type="project" value="InterPro"/>
</dbReference>
<dbReference type="InterPro" id="IPR012967">
    <property type="entry name" value="COMT_dimerisation"/>
</dbReference>
<dbReference type="InterPro" id="IPR016461">
    <property type="entry name" value="COMT-like"/>
</dbReference>